<dbReference type="Proteomes" id="UP000272136">
    <property type="component" value="Chromosome 1"/>
</dbReference>
<proteinExistence type="predicted"/>
<dbReference type="EMBL" id="CP045859">
    <property type="protein sequence ID" value="QGH45653.1"/>
    <property type="molecule type" value="Genomic_DNA"/>
</dbReference>
<evidence type="ECO:0000256" key="1">
    <source>
        <dbReference type="ARBA" id="ARBA00022741"/>
    </source>
</evidence>
<dbReference type="Gene3D" id="3.40.50.300">
    <property type="entry name" value="P-loop containing nucleotide triphosphate hydrolases"/>
    <property type="match status" value="1"/>
</dbReference>
<organism evidence="4 6">
    <name type="scientific">Vibrio owensii</name>
    <dbReference type="NCBI Taxonomy" id="696485"/>
    <lineage>
        <taxon>Bacteria</taxon>
        <taxon>Pseudomonadati</taxon>
        <taxon>Pseudomonadota</taxon>
        <taxon>Gammaproteobacteria</taxon>
        <taxon>Vibrionales</taxon>
        <taxon>Vibrionaceae</taxon>
        <taxon>Vibrio</taxon>
    </lineage>
</organism>
<protein>
    <submittedName>
        <fullName evidence="4">ATPase</fullName>
    </submittedName>
</protein>
<evidence type="ECO:0000313" key="5">
    <source>
        <dbReference type="Proteomes" id="UP000272136"/>
    </source>
</evidence>
<reference evidence="4" key="3">
    <citation type="submission" date="2019-11" db="EMBL/GenBank/DDBJ databases">
        <title>Complete genome sequence of Vibrio owensii SH-14 isolated from shrimp with acute hepatopancreatic necrosis diease.</title>
        <authorList>
            <person name="Liang X."/>
            <person name="Wang Y."/>
        </authorList>
    </citation>
    <scope>NUCLEOTIDE SEQUENCE</scope>
    <source>
        <strain evidence="4">SH14</strain>
    </source>
</reference>
<dbReference type="EMBL" id="CP033137">
    <property type="protein sequence ID" value="AYO12974.1"/>
    <property type="molecule type" value="Genomic_DNA"/>
</dbReference>
<keyword evidence="1" id="KW-0547">Nucleotide-binding</keyword>
<evidence type="ECO:0000256" key="2">
    <source>
        <dbReference type="ARBA" id="ARBA00022840"/>
    </source>
</evidence>
<dbReference type="InterPro" id="IPR027417">
    <property type="entry name" value="P-loop_NTPase"/>
</dbReference>
<dbReference type="PANTHER" id="PTHR43384:SF6">
    <property type="entry name" value="SEPTUM SITE-DETERMINING PROTEIN MIND HOMOLOG, CHLOROPLASTIC"/>
    <property type="match status" value="1"/>
</dbReference>
<accession>A0AAP9K8J9</accession>
<dbReference type="GO" id="GO:0005829">
    <property type="term" value="C:cytosol"/>
    <property type="evidence" value="ECO:0007669"/>
    <property type="project" value="TreeGrafter"/>
</dbReference>
<dbReference type="GO" id="GO:0016887">
    <property type="term" value="F:ATP hydrolysis activity"/>
    <property type="evidence" value="ECO:0007669"/>
    <property type="project" value="TreeGrafter"/>
</dbReference>
<dbReference type="GO" id="GO:0051782">
    <property type="term" value="P:negative regulation of cell division"/>
    <property type="evidence" value="ECO:0007669"/>
    <property type="project" value="TreeGrafter"/>
</dbReference>
<dbReference type="GO" id="GO:0009898">
    <property type="term" value="C:cytoplasmic side of plasma membrane"/>
    <property type="evidence" value="ECO:0007669"/>
    <property type="project" value="TreeGrafter"/>
</dbReference>
<dbReference type="Proteomes" id="UP000390336">
    <property type="component" value="Chromosome 1"/>
</dbReference>
<reference evidence="3 5" key="2">
    <citation type="submission" date="2018-10" db="EMBL/GenBank/DDBJ databases">
        <title>Whole Genome of Vibrio owensii strain 170502, isolated from Acute Hepatopancreatic Necrosis Disease (AHPND) shrimp.</title>
        <authorList>
            <person name="Yan M."/>
            <person name="Wang X."/>
            <person name="Wang Y."/>
        </authorList>
    </citation>
    <scope>NUCLEOTIDE SEQUENCE [LARGE SCALE GENOMIC DNA]</scope>
    <source>
        <strain evidence="3 5">1700302</strain>
    </source>
</reference>
<dbReference type="Gene3D" id="3.40.50.2300">
    <property type="match status" value="1"/>
</dbReference>
<dbReference type="InterPro" id="IPR050625">
    <property type="entry name" value="ParA/MinD_ATPase"/>
</dbReference>
<keyword evidence="2" id="KW-0067">ATP-binding</keyword>
<name>A0AAP9K8J9_9VIBR</name>
<dbReference type="SUPFAM" id="SSF52540">
    <property type="entry name" value="P-loop containing nucleoside triphosphate hydrolases"/>
    <property type="match status" value="1"/>
</dbReference>
<keyword evidence="5" id="KW-1185">Reference proteome</keyword>
<dbReference type="PANTHER" id="PTHR43384">
    <property type="entry name" value="SEPTUM SITE-DETERMINING PROTEIN MIND HOMOLOG, CHLOROPLASTIC-RELATED"/>
    <property type="match status" value="1"/>
</dbReference>
<dbReference type="GO" id="GO:0005524">
    <property type="term" value="F:ATP binding"/>
    <property type="evidence" value="ECO:0007669"/>
    <property type="project" value="UniProtKB-KW"/>
</dbReference>
<sequence length="407" mass="45702">MFDLVDKLSKSTPNHTQQKENKCAFLYQTAACKDLVHKAFRFEGLVEPITVNNQEKNYPELHTHSSVEVVIVELNKSQSVVEDAKNIAHQLPTHVSVVVVGSEDAISTIRALKQLGFYYLFWPATDKEIMEFYHGVRRNRQQQSGVASNRKAKQVAFLGVKGGVGTSLIASEVARSLGCHHKTPTLLVDHTYTGSNIDVLLGLQKFSKRSVRKGTLVSSIDGDFATSLVQRLERNLAILGLESDAFTRAELHEYTQALKEQVVKNHSFVIEDYSHTVTTNEEFDRAVAEIDTLVVVFDATVSSLRELNRVVSELETRYPELPLLTVMNQSRPDNAASISMSDVSKYFGRKADCKIEFDHKANHYLLQGHQLIDTKSEMQQGLSDLVALLVGDKPQQKRSWVQELFGR</sequence>
<dbReference type="AlphaFoldDB" id="A0AAP9K8J9"/>
<evidence type="ECO:0000313" key="3">
    <source>
        <dbReference type="EMBL" id="AYO12974.1"/>
    </source>
</evidence>
<reference evidence="4 6" key="1">
    <citation type="journal article" date="2015" name="Genome Announc.">
        <title>Draft Genome Sequence of Vibrio owensii Strain SH-14, Which Causes Shrimp Acute Hepatopancreatic Necrosis Disease.</title>
        <authorList>
            <person name="Liu L."/>
            <person name="Xiao J."/>
            <person name="Xia X."/>
            <person name="Pan Y."/>
            <person name="Yan S."/>
            <person name="Wang Y."/>
        </authorList>
    </citation>
    <scope>NUCLEOTIDE SEQUENCE [LARGE SCALE GENOMIC DNA]</scope>
    <source>
        <strain evidence="4 6">SH14</strain>
    </source>
</reference>
<evidence type="ECO:0000313" key="4">
    <source>
        <dbReference type="EMBL" id="QGH45653.1"/>
    </source>
</evidence>
<gene>
    <name evidence="4" type="ORF">APZ19_00065</name>
    <name evidence="3" type="ORF">D0812_00065</name>
</gene>
<evidence type="ECO:0000313" key="6">
    <source>
        <dbReference type="Proteomes" id="UP000390336"/>
    </source>
</evidence>
<dbReference type="RefSeq" id="WP_054824648.1">
    <property type="nucleotide sequence ID" value="NZ_CP033137.1"/>
</dbReference>